<name>A0A9P3UHT9_LYOSH</name>
<reference evidence="3" key="1">
    <citation type="submission" date="2022-07" db="EMBL/GenBank/DDBJ databases">
        <title>The genome of Lyophyllum shimeji provides insight into the initial evolution of ectomycorrhizal fungal genome.</title>
        <authorList>
            <person name="Kobayashi Y."/>
            <person name="Shibata T."/>
            <person name="Hirakawa H."/>
            <person name="Shigenobu S."/>
            <person name="Nishiyama T."/>
            <person name="Yamada A."/>
            <person name="Hasebe M."/>
            <person name="Kawaguchi M."/>
        </authorList>
    </citation>
    <scope>NUCLEOTIDE SEQUENCE</scope>
    <source>
        <strain evidence="3">AT787</strain>
    </source>
</reference>
<dbReference type="EMBL" id="BRPK01000001">
    <property type="protein sequence ID" value="GLB33297.1"/>
    <property type="molecule type" value="Genomic_DNA"/>
</dbReference>
<evidence type="ECO:0000256" key="2">
    <source>
        <dbReference type="SAM" id="SignalP"/>
    </source>
</evidence>
<sequence>MLACLLISFIGSLIGLPFSAARSLGIASLDIGLISAANTGLIARQATGNVPAQCKSICDPVNSQIASYFNCAVCVGNAIEITDYTAPQAFLNSFRQQCASAGVQVPALVFPGQGTAGTVVPTSLPTSARPSSTGPTFITGSAPGIPTPPVPSPTAPVSQQTITTLSSTAESAQTSGASAATSDSACVKYAVSRAAVVLASFFVAAWHLG</sequence>
<comment type="caution">
    <text evidence="3">The sequence shown here is derived from an EMBL/GenBank/DDBJ whole genome shotgun (WGS) entry which is preliminary data.</text>
</comment>
<evidence type="ECO:0000313" key="4">
    <source>
        <dbReference type="Proteomes" id="UP001063166"/>
    </source>
</evidence>
<dbReference type="OrthoDB" id="3030369at2759"/>
<keyword evidence="4" id="KW-1185">Reference proteome</keyword>
<gene>
    <name evidence="3" type="ORF">LshimejAT787_0101810</name>
</gene>
<feature type="region of interest" description="Disordered" evidence="1">
    <location>
        <begin position="123"/>
        <end position="169"/>
    </location>
</feature>
<feature type="signal peptide" evidence="2">
    <location>
        <begin position="1"/>
        <end position="21"/>
    </location>
</feature>
<feature type="chain" id="PRO_5040364852" evidence="2">
    <location>
        <begin position="22"/>
        <end position="209"/>
    </location>
</feature>
<evidence type="ECO:0000256" key="1">
    <source>
        <dbReference type="SAM" id="MobiDB-lite"/>
    </source>
</evidence>
<proteinExistence type="predicted"/>
<dbReference type="AlphaFoldDB" id="A0A9P3UHT9"/>
<evidence type="ECO:0000313" key="3">
    <source>
        <dbReference type="EMBL" id="GLB33297.1"/>
    </source>
</evidence>
<protein>
    <submittedName>
        <fullName evidence="3">Uncharacterized protein</fullName>
    </submittedName>
</protein>
<feature type="compositionally biased region" description="Polar residues" evidence="1">
    <location>
        <begin position="123"/>
        <end position="139"/>
    </location>
</feature>
<dbReference type="Proteomes" id="UP001063166">
    <property type="component" value="Unassembled WGS sequence"/>
</dbReference>
<keyword evidence="2" id="KW-0732">Signal</keyword>
<feature type="compositionally biased region" description="Pro residues" evidence="1">
    <location>
        <begin position="145"/>
        <end position="154"/>
    </location>
</feature>
<accession>A0A9P3UHT9</accession>
<organism evidence="3 4">
    <name type="scientific">Lyophyllum shimeji</name>
    <name type="common">Hon-shimeji</name>
    <name type="synonym">Tricholoma shimeji</name>
    <dbReference type="NCBI Taxonomy" id="47721"/>
    <lineage>
        <taxon>Eukaryota</taxon>
        <taxon>Fungi</taxon>
        <taxon>Dikarya</taxon>
        <taxon>Basidiomycota</taxon>
        <taxon>Agaricomycotina</taxon>
        <taxon>Agaricomycetes</taxon>
        <taxon>Agaricomycetidae</taxon>
        <taxon>Agaricales</taxon>
        <taxon>Tricholomatineae</taxon>
        <taxon>Lyophyllaceae</taxon>
        <taxon>Lyophyllum</taxon>
    </lineage>
</organism>